<accession>A0A8H9LWY9</accession>
<reference evidence="1" key="1">
    <citation type="journal article" date="2014" name="Int. J. Syst. Evol. Microbiol.">
        <title>Complete genome sequence of Corynebacterium casei LMG S-19264T (=DSM 44701T), isolated from a smear-ripened cheese.</title>
        <authorList>
            <consortium name="US DOE Joint Genome Institute (JGI-PGF)"/>
            <person name="Walter F."/>
            <person name="Albersmeier A."/>
            <person name="Kalinowski J."/>
            <person name="Ruckert C."/>
        </authorList>
    </citation>
    <scope>NUCLEOTIDE SEQUENCE</scope>
    <source>
        <strain evidence="1">JCM 4434</strain>
    </source>
</reference>
<protein>
    <submittedName>
        <fullName evidence="1">Uncharacterized protein</fullName>
    </submittedName>
</protein>
<organism evidence="1 2">
    <name type="scientific">Kitasatospora aureofaciens</name>
    <name type="common">Streptomyces aureofaciens</name>
    <dbReference type="NCBI Taxonomy" id="1894"/>
    <lineage>
        <taxon>Bacteria</taxon>
        <taxon>Bacillati</taxon>
        <taxon>Actinomycetota</taxon>
        <taxon>Actinomycetes</taxon>
        <taxon>Kitasatosporales</taxon>
        <taxon>Streptomycetaceae</taxon>
        <taxon>Kitasatospora</taxon>
    </lineage>
</organism>
<evidence type="ECO:0000313" key="2">
    <source>
        <dbReference type="Proteomes" id="UP000610124"/>
    </source>
</evidence>
<comment type="caution">
    <text evidence="1">The sequence shown here is derived from an EMBL/GenBank/DDBJ whole genome shotgun (WGS) entry which is preliminary data.</text>
</comment>
<dbReference type="EMBL" id="BMUB01000019">
    <property type="protein sequence ID" value="GGU97531.1"/>
    <property type="molecule type" value="Genomic_DNA"/>
</dbReference>
<evidence type="ECO:0000313" key="1">
    <source>
        <dbReference type="EMBL" id="GGU97531.1"/>
    </source>
</evidence>
<reference evidence="1" key="2">
    <citation type="submission" date="2020-09" db="EMBL/GenBank/DDBJ databases">
        <authorList>
            <person name="Sun Q."/>
            <person name="Ohkuma M."/>
        </authorList>
    </citation>
    <scope>NUCLEOTIDE SEQUENCE</scope>
    <source>
        <strain evidence="1">JCM 4434</strain>
    </source>
</reference>
<sequence length="73" mass="7850">MSTAADACEGAAPSVAITSPANEATANEAAPARAAELFRINTRSSRRECRRMPVGEHARGGSNWRRSYVVWTT</sequence>
<proteinExistence type="predicted"/>
<name>A0A8H9LWY9_KITAU</name>
<dbReference type="AlphaFoldDB" id="A0A8H9LWY9"/>
<dbReference type="Proteomes" id="UP000610124">
    <property type="component" value="Unassembled WGS sequence"/>
</dbReference>
<gene>
    <name evidence="1" type="ORF">GCM10010502_59710</name>
</gene>